<feature type="compositionally biased region" description="Low complexity" evidence="1">
    <location>
        <begin position="401"/>
        <end position="421"/>
    </location>
</feature>
<reference evidence="2" key="1">
    <citation type="submission" date="2021-01" db="EMBL/GenBank/DDBJ databases">
        <title>Whole genome shotgun sequence of Sinosporangium siamense NBRC 109515.</title>
        <authorList>
            <person name="Komaki H."/>
            <person name="Tamura T."/>
        </authorList>
    </citation>
    <scope>NUCLEOTIDE SEQUENCE</scope>
    <source>
        <strain evidence="2">NBRC 109515</strain>
    </source>
</reference>
<gene>
    <name evidence="2" type="ORF">Ssi02_35480</name>
</gene>
<dbReference type="RefSeq" id="WP_204026710.1">
    <property type="nucleotide sequence ID" value="NZ_BOOW01000022.1"/>
</dbReference>
<accession>A0A919V8J9</accession>
<feature type="region of interest" description="Disordered" evidence="1">
    <location>
        <begin position="329"/>
        <end position="433"/>
    </location>
</feature>
<evidence type="ECO:0000256" key="1">
    <source>
        <dbReference type="SAM" id="MobiDB-lite"/>
    </source>
</evidence>
<protein>
    <submittedName>
        <fullName evidence="2">Uncharacterized protein</fullName>
    </submittedName>
</protein>
<proteinExistence type="predicted"/>
<feature type="compositionally biased region" description="Polar residues" evidence="1">
    <location>
        <begin position="382"/>
        <end position="399"/>
    </location>
</feature>
<feature type="compositionally biased region" description="Low complexity" evidence="1">
    <location>
        <begin position="348"/>
        <end position="357"/>
    </location>
</feature>
<evidence type="ECO:0000313" key="3">
    <source>
        <dbReference type="Proteomes" id="UP000606172"/>
    </source>
</evidence>
<keyword evidence="3" id="KW-1185">Reference proteome</keyword>
<dbReference type="Proteomes" id="UP000606172">
    <property type="component" value="Unassembled WGS sequence"/>
</dbReference>
<feature type="compositionally biased region" description="Pro residues" evidence="1">
    <location>
        <begin position="358"/>
        <end position="375"/>
    </location>
</feature>
<dbReference type="Gene3D" id="2.60.120.260">
    <property type="entry name" value="Galactose-binding domain-like"/>
    <property type="match status" value="1"/>
</dbReference>
<dbReference type="EMBL" id="BOOW01000022">
    <property type="protein sequence ID" value="GII93317.1"/>
    <property type="molecule type" value="Genomic_DNA"/>
</dbReference>
<comment type="caution">
    <text evidence="2">The sequence shown here is derived from an EMBL/GenBank/DDBJ whole genome shotgun (WGS) entry which is preliminary data.</text>
</comment>
<organism evidence="2 3">
    <name type="scientific">Sinosporangium siamense</name>
    <dbReference type="NCBI Taxonomy" id="1367973"/>
    <lineage>
        <taxon>Bacteria</taxon>
        <taxon>Bacillati</taxon>
        <taxon>Actinomycetota</taxon>
        <taxon>Actinomycetes</taxon>
        <taxon>Streptosporangiales</taxon>
        <taxon>Streptosporangiaceae</taxon>
        <taxon>Sinosporangium</taxon>
    </lineage>
</organism>
<sequence length="433" mass="45554">MSRCGVGLRRALAATSVGLATAALVVVPGSTSHAAGPYWFQCAGPLADGKNVAVTVSLSSKELTLGERLEVSWRLGEAQSPLKVPNHQDERFDKGAHLAVTGRVEAHGLWTGEGTIDATGTRLVDAARIRDNAPLEFGTVDTGRVAVTAPGGGYITVGSLILDLAPVESTYNDTFVSEGEFALAYNGTWTRENDSSPYGSEFHHDKDVSQVDVEGDSSEFTFVGTGVDLMSDLASDMGKVELKVDDFEQPVETKTEDLYQSSTLTRKVKQIFPAAANLPYGKYRLKVTNKTAEKYARVDAFRVHAGTANNLVASPYRTVCKPVEATPKIPIKVKDPGSTPTPGPTGGPSPTATTTPPVTTPTPPVTPPVAPPAPEAPRSSRDTTSPWGSHSSVVVSGTESPRPTATATATVTARPQVRVTPKGGAETGEGHHE</sequence>
<evidence type="ECO:0000313" key="2">
    <source>
        <dbReference type="EMBL" id="GII93317.1"/>
    </source>
</evidence>
<dbReference type="AlphaFoldDB" id="A0A919V8J9"/>
<name>A0A919V8J9_9ACTN</name>